<gene>
    <name evidence="2" type="ORF">B0T24DRAFT_506929</name>
</gene>
<sequence>VDALTIVKDNEDDWYAEAAKMATVYGNAHFTIAATRSADCNAGIFAAREV</sequence>
<feature type="domain" description="Heterokaryon incompatibility" evidence="1">
    <location>
        <begin position="1"/>
        <end position="49"/>
    </location>
</feature>
<dbReference type="Pfam" id="PF06985">
    <property type="entry name" value="HET"/>
    <property type="match status" value="1"/>
</dbReference>
<dbReference type="AlphaFoldDB" id="A0AAE0JVI5"/>
<feature type="non-terminal residue" evidence="2">
    <location>
        <position position="1"/>
    </location>
</feature>
<reference evidence="2" key="2">
    <citation type="submission" date="2023-06" db="EMBL/GenBank/DDBJ databases">
        <authorList>
            <consortium name="Lawrence Berkeley National Laboratory"/>
            <person name="Haridas S."/>
            <person name="Hensen N."/>
            <person name="Bonometti L."/>
            <person name="Westerberg I."/>
            <person name="Brannstrom I.O."/>
            <person name="Guillou S."/>
            <person name="Cros-Aarteil S."/>
            <person name="Calhoun S."/>
            <person name="Kuo A."/>
            <person name="Mondo S."/>
            <person name="Pangilinan J."/>
            <person name="Riley R."/>
            <person name="Labutti K."/>
            <person name="Andreopoulos B."/>
            <person name="Lipzen A."/>
            <person name="Chen C."/>
            <person name="Yanf M."/>
            <person name="Daum C."/>
            <person name="Ng V."/>
            <person name="Clum A."/>
            <person name="Steindorff A."/>
            <person name="Ohm R."/>
            <person name="Martin F."/>
            <person name="Silar P."/>
            <person name="Natvig D."/>
            <person name="Lalanne C."/>
            <person name="Gautier V."/>
            <person name="Ament-Velasquez S.L."/>
            <person name="Kruys A."/>
            <person name="Hutchinson M.I."/>
            <person name="Powell A.J."/>
            <person name="Barry K."/>
            <person name="Miller A.N."/>
            <person name="Grigoriev I.V."/>
            <person name="Debuchy R."/>
            <person name="Gladieux P."/>
            <person name="Thoren M.H."/>
            <person name="Johannesson H."/>
        </authorList>
    </citation>
    <scope>NUCLEOTIDE SEQUENCE</scope>
    <source>
        <strain evidence="2">CBS 958.72</strain>
    </source>
</reference>
<evidence type="ECO:0000259" key="1">
    <source>
        <dbReference type="Pfam" id="PF06985"/>
    </source>
</evidence>
<comment type="caution">
    <text evidence="2">The sequence shown here is derived from an EMBL/GenBank/DDBJ whole genome shotgun (WGS) entry which is preliminary data.</text>
</comment>
<dbReference type="InterPro" id="IPR010730">
    <property type="entry name" value="HET"/>
</dbReference>
<keyword evidence="3" id="KW-1185">Reference proteome</keyword>
<name>A0AAE0JVI5_9PEZI</name>
<protein>
    <recommendedName>
        <fullName evidence="1">Heterokaryon incompatibility domain-containing protein</fullName>
    </recommendedName>
</protein>
<reference evidence="2" key="1">
    <citation type="journal article" date="2023" name="Mol. Phylogenet. Evol.">
        <title>Genome-scale phylogeny and comparative genomics of the fungal order Sordariales.</title>
        <authorList>
            <person name="Hensen N."/>
            <person name="Bonometti L."/>
            <person name="Westerberg I."/>
            <person name="Brannstrom I.O."/>
            <person name="Guillou S."/>
            <person name="Cros-Aarteil S."/>
            <person name="Calhoun S."/>
            <person name="Haridas S."/>
            <person name="Kuo A."/>
            <person name="Mondo S."/>
            <person name="Pangilinan J."/>
            <person name="Riley R."/>
            <person name="LaButti K."/>
            <person name="Andreopoulos B."/>
            <person name="Lipzen A."/>
            <person name="Chen C."/>
            <person name="Yan M."/>
            <person name="Daum C."/>
            <person name="Ng V."/>
            <person name="Clum A."/>
            <person name="Steindorff A."/>
            <person name="Ohm R.A."/>
            <person name="Martin F."/>
            <person name="Silar P."/>
            <person name="Natvig D.O."/>
            <person name="Lalanne C."/>
            <person name="Gautier V."/>
            <person name="Ament-Velasquez S.L."/>
            <person name="Kruys A."/>
            <person name="Hutchinson M.I."/>
            <person name="Powell A.J."/>
            <person name="Barry K."/>
            <person name="Miller A.N."/>
            <person name="Grigoriev I.V."/>
            <person name="Debuchy R."/>
            <person name="Gladieux P."/>
            <person name="Hiltunen Thoren M."/>
            <person name="Johannesson H."/>
        </authorList>
    </citation>
    <scope>NUCLEOTIDE SEQUENCE</scope>
    <source>
        <strain evidence="2">CBS 958.72</strain>
    </source>
</reference>
<proteinExistence type="predicted"/>
<organism evidence="2 3">
    <name type="scientific">Lasiosphaeria ovina</name>
    <dbReference type="NCBI Taxonomy" id="92902"/>
    <lineage>
        <taxon>Eukaryota</taxon>
        <taxon>Fungi</taxon>
        <taxon>Dikarya</taxon>
        <taxon>Ascomycota</taxon>
        <taxon>Pezizomycotina</taxon>
        <taxon>Sordariomycetes</taxon>
        <taxon>Sordariomycetidae</taxon>
        <taxon>Sordariales</taxon>
        <taxon>Lasiosphaeriaceae</taxon>
        <taxon>Lasiosphaeria</taxon>
    </lineage>
</organism>
<evidence type="ECO:0000313" key="3">
    <source>
        <dbReference type="Proteomes" id="UP001287356"/>
    </source>
</evidence>
<dbReference type="Proteomes" id="UP001287356">
    <property type="component" value="Unassembled WGS sequence"/>
</dbReference>
<accession>A0AAE0JVI5</accession>
<evidence type="ECO:0000313" key="2">
    <source>
        <dbReference type="EMBL" id="KAK3364772.1"/>
    </source>
</evidence>
<dbReference type="EMBL" id="JAULSN010000009">
    <property type="protein sequence ID" value="KAK3364772.1"/>
    <property type="molecule type" value="Genomic_DNA"/>
</dbReference>
<feature type="non-terminal residue" evidence="2">
    <location>
        <position position="50"/>
    </location>
</feature>